<evidence type="ECO:0000313" key="4">
    <source>
        <dbReference type="Proteomes" id="UP001152888"/>
    </source>
</evidence>
<organism evidence="3 4">
    <name type="scientific">Acanthoscelides obtectus</name>
    <name type="common">Bean weevil</name>
    <name type="synonym">Bruchus obtectus</name>
    <dbReference type="NCBI Taxonomy" id="200917"/>
    <lineage>
        <taxon>Eukaryota</taxon>
        <taxon>Metazoa</taxon>
        <taxon>Ecdysozoa</taxon>
        <taxon>Arthropoda</taxon>
        <taxon>Hexapoda</taxon>
        <taxon>Insecta</taxon>
        <taxon>Pterygota</taxon>
        <taxon>Neoptera</taxon>
        <taxon>Endopterygota</taxon>
        <taxon>Coleoptera</taxon>
        <taxon>Polyphaga</taxon>
        <taxon>Cucujiformia</taxon>
        <taxon>Chrysomeloidea</taxon>
        <taxon>Chrysomelidae</taxon>
        <taxon>Bruchinae</taxon>
        <taxon>Bruchini</taxon>
        <taxon>Acanthoscelides</taxon>
    </lineage>
</organism>
<dbReference type="Proteomes" id="UP001152888">
    <property type="component" value="Unassembled WGS sequence"/>
</dbReference>
<dbReference type="EMBL" id="CAKOFQ010006784">
    <property type="protein sequence ID" value="CAH1971335.1"/>
    <property type="molecule type" value="Genomic_DNA"/>
</dbReference>
<feature type="domain" description="PiggyBac transposable element-derived protein" evidence="2">
    <location>
        <begin position="361"/>
        <end position="465"/>
    </location>
</feature>
<dbReference type="Pfam" id="PF13843">
    <property type="entry name" value="DDE_Tnp_1_7"/>
    <property type="match status" value="2"/>
</dbReference>
<feature type="domain" description="PiggyBac transposable element-derived protein" evidence="2">
    <location>
        <begin position="250"/>
        <end position="346"/>
    </location>
</feature>
<name>A0A9P0KEY4_ACAOB</name>
<evidence type="ECO:0000313" key="3">
    <source>
        <dbReference type="EMBL" id="CAH1971335.1"/>
    </source>
</evidence>
<feature type="compositionally biased region" description="Acidic residues" evidence="1">
    <location>
        <begin position="134"/>
        <end position="148"/>
    </location>
</feature>
<evidence type="ECO:0000259" key="2">
    <source>
        <dbReference type="Pfam" id="PF13843"/>
    </source>
</evidence>
<keyword evidence="4" id="KW-1185">Reference proteome</keyword>
<reference evidence="3" key="1">
    <citation type="submission" date="2022-03" db="EMBL/GenBank/DDBJ databases">
        <authorList>
            <person name="Sayadi A."/>
        </authorList>
    </citation>
    <scope>NUCLEOTIDE SEQUENCE</scope>
</reference>
<dbReference type="AlphaFoldDB" id="A0A9P0KEY4"/>
<accession>A0A9P0KEY4</accession>
<dbReference type="PANTHER" id="PTHR46599:SF3">
    <property type="entry name" value="PIGGYBAC TRANSPOSABLE ELEMENT-DERIVED PROTEIN 4"/>
    <property type="match status" value="1"/>
</dbReference>
<dbReference type="OrthoDB" id="118105at2759"/>
<comment type="caution">
    <text evidence="3">The sequence shown here is derived from an EMBL/GenBank/DDBJ whole genome shotgun (WGS) entry which is preliminary data.</text>
</comment>
<protein>
    <recommendedName>
        <fullName evidence="2">PiggyBac transposable element-derived protein domain-containing protein</fullName>
    </recommendedName>
</protein>
<dbReference type="InterPro" id="IPR029526">
    <property type="entry name" value="PGBD"/>
</dbReference>
<evidence type="ECO:0000256" key="1">
    <source>
        <dbReference type="SAM" id="MobiDB-lite"/>
    </source>
</evidence>
<proteinExistence type="predicted"/>
<gene>
    <name evidence="3" type="ORF">ACAOBT_LOCUS9378</name>
</gene>
<feature type="compositionally biased region" description="Acidic residues" evidence="1">
    <location>
        <begin position="186"/>
        <end position="197"/>
    </location>
</feature>
<feature type="region of interest" description="Disordered" evidence="1">
    <location>
        <begin position="186"/>
        <end position="234"/>
    </location>
</feature>
<dbReference type="PANTHER" id="PTHR46599">
    <property type="entry name" value="PIGGYBAC TRANSPOSABLE ELEMENT-DERIVED PROTEIN 4"/>
    <property type="match status" value="1"/>
</dbReference>
<sequence>MWARRFASGQATTVTFFEVHYIKNNISHMKKENNSLSETLAFIPQIGDPNLLSHVLKMFASVTTQHTVYLSSIPSQAFRSDASPAAAGTTVNIKQILNTSKTRHHSHNKTVIMSRRRLIDTEIARLLGEITDDQAEDSELDGDSDAEDFISRQPLNDGMNLACEVRYVGGLRGRNAGQQNLAEYSDDDFEENTDDPDYSNSPKPSRKIHNTSSEENSGDDSGGGGDPKLYSTLHFSEPGAGAKNDVDMSSPFKVLQTFWTLDIFTFIVTQSNLYATQNGVDLSMIVDELRAMLGMLIFMGFDVLPTFRSYWSKDDNFHVERIARVMSQKRFLKLLRYLHLNDNLEMLPRTDPNYDRLFKMTTRDSDFVQSGDISIRKWRDRGKKSVVVVSSMHNPSKQRSVLRTKMRGERESVNCPESIADYNTFMGGVDKFDQLMSTYSIAQKSRRWWLKLFYYFIDMAIVNSYVMDKDSAKKQRRRYLSHLEFRSQLVNETISSFCSRKRKGYCPGAGVGRKNINQLVTLPSKMQLVCQTSETICPSSKRNIADARTAVRRRKKREAT</sequence>
<feature type="region of interest" description="Disordered" evidence="1">
    <location>
        <begin position="134"/>
        <end position="153"/>
    </location>
</feature>